<evidence type="ECO:0000313" key="3">
    <source>
        <dbReference type="Proteomes" id="UP000696485"/>
    </source>
</evidence>
<dbReference type="GO" id="GO:0030496">
    <property type="term" value="C:midbody"/>
    <property type="evidence" value="ECO:0007669"/>
    <property type="project" value="TreeGrafter"/>
</dbReference>
<name>A0A9P5VGN8_9FUNG</name>
<reference evidence="2" key="1">
    <citation type="journal article" date="2020" name="Fungal Divers.">
        <title>Resolving the Mortierellaceae phylogeny through synthesis of multi-gene phylogenetics and phylogenomics.</title>
        <authorList>
            <person name="Vandepol N."/>
            <person name="Liber J."/>
            <person name="Desiro A."/>
            <person name="Na H."/>
            <person name="Kennedy M."/>
            <person name="Barry K."/>
            <person name="Grigoriev I.V."/>
            <person name="Miller A.N."/>
            <person name="O'Donnell K."/>
            <person name="Stajich J.E."/>
            <person name="Bonito G."/>
        </authorList>
    </citation>
    <scope>NUCLEOTIDE SEQUENCE</scope>
    <source>
        <strain evidence="2">NVP1</strain>
    </source>
</reference>
<keyword evidence="3" id="KW-1185">Reference proteome</keyword>
<protein>
    <submittedName>
        <fullName evidence="2">Uncharacterized protein</fullName>
    </submittedName>
</protein>
<sequence>MSSGRSNSTSSIDQDLEQRLAKLKETGGMLASDQELALHFSKVFGHSPAATNLGQGTSTGSKDNSEPLSNDARPGLDAAAHSGSSYNIPQDSGLEQDEIDRILSEDLLLDDDPHDPLAFLDEIDTLSAQDAQALRNAVSPRATTTSQQGLDTITQDLEKTLSKFLQTHNAPTGFNSALTDKSAEQRFGDQLDRLGGFTHSEGTGSGMGEGDDTRTLIEQARAEAAIEARYGSLDQHRMQDLEARHDELKKGVQSLGLKASAAPKEDALGPPPAAVDLDELRLGGGGGHNDENPDNWCCICNEDATWTCPGCDNDLYCEECFRESHIGPDADWEMQKHRPRPFVTSKSSIKSK</sequence>
<dbReference type="GO" id="GO:0009838">
    <property type="term" value="P:abscission"/>
    <property type="evidence" value="ECO:0007669"/>
    <property type="project" value="TreeGrafter"/>
</dbReference>
<dbReference type="GO" id="GO:0032154">
    <property type="term" value="C:cleavage furrow"/>
    <property type="evidence" value="ECO:0007669"/>
    <property type="project" value="TreeGrafter"/>
</dbReference>
<evidence type="ECO:0000313" key="2">
    <source>
        <dbReference type="EMBL" id="KAF9323312.1"/>
    </source>
</evidence>
<dbReference type="InterPro" id="IPR044553">
    <property type="entry name" value="Bbox1_ANCHR"/>
</dbReference>
<dbReference type="Proteomes" id="UP000696485">
    <property type="component" value="Unassembled WGS sequence"/>
</dbReference>
<accession>A0A9P5VGN8</accession>
<dbReference type="PANTHER" id="PTHR46603">
    <property type="entry name" value="ABSCISSION/NOCUT CHECKPOINT REGULATOR"/>
    <property type="match status" value="1"/>
</dbReference>
<dbReference type="Pfam" id="PF22586">
    <property type="entry name" value="ANCHR-like_BBOX"/>
    <property type="match status" value="1"/>
</dbReference>
<organism evidence="2 3">
    <name type="scientific">Podila minutissima</name>
    <dbReference type="NCBI Taxonomy" id="64525"/>
    <lineage>
        <taxon>Eukaryota</taxon>
        <taxon>Fungi</taxon>
        <taxon>Fungi incertae sedis</taxon>
        <taxon>Mucoromycota</taxon>
        <taxon>Mortierellomycotina</taxon>
        <taxon>Mortierellomycetes</taxon>
        <taxon>Mortierellales</taxon>
        <taxon>Mortierellaceae</taxon>
        <taxon>Podila</taxon>
    </lineage>
</organism>
<feature type="compositionally biased region" description="Polar residues" evidence="1">
    <location>
        <begin position="49"/>
        <end position="68"/>
    </location>
</feature>
<comment type="caution">
    <text evidence="2">The sequence shown here is derived from an EMBL/GenBank/DDBJ whole genome shotgun (WGS) entry which is preliminary data.</text>
</comment>
<dbReference type="PANTHER" id="PTHR46603:SF1">
    <property type="entry name" value="ABSCISSION_NOCUT CHECKPOINT REGULATOR"/>
    <property type="match status" value="1"/>
</dbReference>
<evidence type="ECO:0000256" key="1">
    <source>
        <dbReference type="SAM" id="MobiDB-lite"/>
    </source>
</evidence>
<proteinExistence type="predicted"/>
<dbReference type="GO" id="GO:0044878">
    <property type="term" value="P:mitotic cytokinesis checkpoint signaling"/>
    <property type="evidence" value="ECO:0007669"/>
    <property type="project" value="TreeGrafter"/>
</dbReference>
<gene>
    <name evidence="2" type="ORF">BG006_001583</name>
</gene>
<feature type="region of interest" description="Disordered" evidence="1">
    <location>
        <begin position="47"/>
        <end position="94"/>
    </location>
</feature>
<dbReference type="SUPFAM" id="SSF57845">
    <property type="entry name" value="B-box zinc-binding domain"/>
    <property type="match status" value="1"/>
</dbReference>
<dbReference type="EMBL" id="JAAAUY010001314">
    <property type="protein sequence ID" value="KAF9323312.1"/>
    <property type="molecule type" value="Genomic_DNA"/>
</dbReference>
<feature type="region of interest" description="Disordered" evidence="1">
    <location>
        <begin position="332"/>
        <end position="352"/>
    </location>
</feature>
<dbReference type="CDD" id="cd19817">
    <property type="entry name" value="Bbox1_ANCHR-like"/>
    <property type="match status" value="1"/>
</dbReference>
<dbReference type="AlphaFoldDB" id="A0A9P5VGN8"/>
<dbReference type="GO" id="GO:0032266">
    <property type="term" value="F:phosphatidylinositol-3-phosphate binding"/>
    <property type="evidence" value="ECO:0007669"/>
    <property type="project" value="TreeGrafter"/>
</dbReference>